<keyword evidence="3 7" id="KW-0732">Signal</keyword>
<dbReference type="InterPro" id="IPR027304">
    <property type="entry name" value="Trigger_fact/SurA_dom_sf"/>
</dbReference>
<feature type="compositionally biased region" description="Acidic residues" evidence="6">
    <location>
        <begin position="24"/>
        <end position="67"/>
    </location>
</feature>
<feature type="region of interest" description="Disordered" evidence="6">
    <location>
        <begin position="21"/>
        <end position="67"/>
    </location>
</feature>
<keyword evidence="4" id="KW-0697">Rotamase</keyword>
<evidence type="ECO:0000256" key="4">
    <source>
        <dbReference type="ARBA" id="ARBA00023110"/>
    </source>
</evidence>
<accession>A0A345BVN3</accession>
<dbReference type="AlphaFoldDB" id="A0A345BVN3"/>
<evidence type="ECO:0000256" key="7">
    <source>
        <dbReference type="SAM" id="SignalP"/>
    </source>
</evidence>
<evidence type="ECO:0000256" key="5">
    <source>
        <dbReference type="ARBA" id="ARBA00023235"/>
    </source>
</evidence>
<dbReference type="InterPro" id="IPR050245">
    <property type="entry name" value="PrsA_foldase"/>
</dbReference>
<evidence type="ECO:0000256" key="6">
    <source>
        <dbReference type="SAM" id="MobiDB-lite"/>
    </source>
</evidence>
<keyword evidence="9" id="KW-1185">Reference proteome</keyword>
<evidence type="ECO:0000256" key="1">
    <source>
        <dbReference type="ARBA" id="ARBA00000971"/>
    </source>
</evidence>
<feature type="chain" id="PRO_5038862720" description="peptidylprolyl isomerase" evidence="7">
    <location>
        <begin position="23"/>
        <end position="265"/>
    </location>
</feature>
<evidence type="ECO:0000313" key="8">
    <source>
        <dbReference type="EMBL" id="AXF55014.1"/>
    </source>
</evidence>
<proteinExistence type="predicted"/>
<dbReference type="EMBL" id="CP031092">
    <property type="protein sequence ID" value="AXF55014.1"/>
    <property type="molecule type" value="Genomic_DNA"/>
</dbReference>
<dbReference type="EC" id="5.2.1.8" evidence="2"/>
<dbReference type="KEGG" id="rue:DT065_02620"/>
<dbReference type="SUPFAM" id="SSF109998">
    <property type="entry name" value="Triger factor/SurA peptide-binding domain-like"/>
    <property type="match status" value="1"/>
</dbReference>
<evidence type="ECO:0000313" key="9">
    <source>
        <dbReference type="Proteomes" id="UP000252100"/>
    </source>
</evidence>
<dbReference type="PANTHER" id="PTHR47245">
    <property type="entry name" value="PEPTIDYLPROLYL ISOMERASE"/>
    <property type="match status" value="1"/>
</dbReference>
<organism evidence="8 9">
    <name type="scientific">Salicibibacter kimchii</name>
    <dbReference type="NCBI Taxonomy" id="2099786"/>
    <lineage>
        <taxon>Bacteria</taxon>
        <taxon>Bacillati</taxon>
        <taxon>Bacillota</taxon>
        <taxon>Bacilli</taxon>
        <taxon>Bacillales</taxon>
        <taxon>Bacillaceae</taxon>
        <taxon>Salicibibacter</taxon>
    </lineage>
</organism>
<reference evidence="8 9" key="1">
    <citation type="journal article" date="2018" name="J. Microbiol.">
        <title>Salicibibacter kimchii gen. nov., sp. nov., a moderately halophilic and alkalitolerant bacterium in the family Bacillaceae, isolated from kimchi.</title>
        <authorList>
            <person name="Jang J.Y."/>
            <person name="Oh Y.J."/>
            <person name="Lim S.K."/>
            <person name="Park H.K."/>
            <person name="Lee C."/>
            <person name="Kim J.Y."/>
            <person name="Lee M.A."/>
            <person name="Choi H.J."/>
        </authorList>
    </citation>
    <scope>NUCLEOTIDE SEQUENCE [LARGE SCALE GENOMIC DNA]</scope>
    <source>
        <strain evidence="8 9">NKC1-1</strain>
    </source>
</reference>
<dbReference type="Gene3D" id="1.10.4030.10">
    <property type="entry name" value="Porin chaperone SurA, peptide-binding domain"/>
    <property type="match status" value="1"/>
</dbReference>
<gene>
    <name evidence="8" type="ORF">DT065_02620</name>
</gene>
<evidence type="ECO:0000256" key="3">
    <source>
        <dbReference type="ARBA" id="ARBA00022729"/>
    </source>
</evidence>
<dbReference type="RefSeq" id="WP_114370608.1">
    <property type="nucleotide sequence ID" value="NZ_CP031092.1"/>
</dbReference>
<dbReference type="PROSITE" id="PS51257">
    <property type="entry name" value="PROKAR_LIPOPROTEIN"/>
    <property type="match status" value="1"/>
</dbReference>
<comment type="catalytic activity">
    <reaction evidence="1">
        <text>[protein]-peptidylproline (omega=180) = [protein]-peptidylproline (omega=0)</text>
        <dbReference type="Rhea" id="RHEA:16237"/>
        <dbReference type="Rhea" id="RHEA-COMP:10747"/>
        <dbReference type="Rhea" id="RHEA-COMP:10748"/>
        <dbReference type="ChEBI" id="CHEBI:83833"/>
        <dbReference type="ChEBI" id="CHEBI:83834"/>
        <dbReference type="EC" id="5.2.1.8"/>
    </reaction>
</comment>
<dbReference type="Pfam" id="PF13624">
    <property type="entry name" value="SurA_N_3"/>
    <property type="match status" value="1"/>
</dbReference>
<protein>
    <recommendedName>
        <fullName evidence="2">peptidylprolyl isomerase</fullName>
        <ecNumber evidence="2">5.2.1.8</ecNumber>
    </recommendedName>
</protein>
<sequence>MKKVLATSGLSFLLAIGLAACGGDGEENGEEGDTDNGEGEGEEQASDALPDEEMEMPEPDIDLDDVPDPVAEVNEEQIGKEAFEEIYTMQVEQLAQTQMMDITEDEEQDQQVREQIANLLVEEELLLQEANDRGIEVSDEDMNETIEELAGGMGQDTEAFYEAMEAQGMSEDEVHDMLVEELRVEQLVEEEFGEVEISDEELEELYDEQIAMMEQQMGDEMEEDPPELSEMEDQLRDQAEQMEIQENREALTNDLEEDANIEIHV</sequence>
<dbReference type="GO" id="GO:0003755">
    <property type="term" value="F:peptidyl-prolyl cis-trans isomerase activity"/>
    <property type="evidence" value="ECO:0007669"/>
    <property type="project" value="UniProtKB-KW"/>
</dbReference>
<keyword evidence="5" id="KW-0413">Isomerase</keyword>
<feature type="signal peptide" evidence="7">
    <location>
        <begin position="1"/>
        <end position="22"/>
    </location>
</feature>
<dbReference type="OrthoDB" id="4775280at2"/>
<dbReference type="Proteomes" id="UP000252100">
    <property type="component" value="Chromosome"/>
</dbReference>
<evidence type="ECO:0000256" key="2">
    <source>
        <dbReference type="ARBA" id="ARBA00013194"/>
    </source>
</evidence>
<dbReference type="PANTHER" id="PTHR47245:SF1">
    <property type="entry name" value="FOLDASE PROTEIN PRSA"/>
    <property type="match status" value="1"/>
</dbReference>
<name>A0A345BVN3_9BACI</name>